<name>A0A511N5G9_DEIC1</name>
<dbReference type="AlphaFoldDB" id="A0A511N5G9"/>
<accession>A0A511N5G9</accession>
<evidence type="ECO:0000313" key="1">
    <source>
        <dbReference type="EMBL" id="GEM47728.1"/>
    </source>
</evidence>
<reference evidence="1 2" key="1">
    <citation type="submission" date="2019-07" db="EMBL/GenBank/DDBJ databases">
        <title>Whole genome shotgun sequence of Deinococcus cellulosilyticus NBRC 106333.</title>
        <authorList>
            <person name="Hosoyama A."/>
            <person name="Uohara A."/>
            <person name="Ohji S."/>
            <person name="Ichikawa N."/>
        </authorList>
    </citation>
    <scope>NUCLEOTIDE SEQUENCE [LARGE SCALE GENOMIC DNA]</scope>
    <source>
        <strain evidence="1 2">NBRC 106333</strain>
    </source>
</reference>
<organism evidence="1 2">
    <name type="scientific">Deinococcus cellulosilyticus (strain DSM 18568 / NBRC 106333 / KACC 11606 / 5516J-15)</name>
    <dbReference type="NCBI Taxonomy" id="1223518"/>
    <lineage>
        <taxon>Bacteria</taxon>
        <taxon>Thermotogati</taxon>
        <taxon>Deinococcota</taxon>
        <taxon>Deinococci</taxon>
        <taxon>Deinococcales</taxon>
        <taxon>Deinococcaceae</taxon>
        <taxon>Deinococcus</taxon>
    </lineage>
</organism>
<evidence type="ECO:0000313" key="2">
    <source>
        <dbReference type="Proteomes" id="UP000321306"/>
    </source>
</evidence>
<dbReference type="Proteomes" id="UP000321306">
    <property type="component" value="Unassembled WGS sequence"/>
</dbReference>
<proteinExistence type="predicted"/>
<protein>
    <submittedName>
        <fullName evidence="1">Uncharacterized protein</fullName>
    </submittedName>
</protein>
<gene>
    <name evidence="1" type="ORF">DC3_33630</name>
</gene>
<dbReference type="EMBL" id="BJXB01000015">
    <property type="protein sequence ID" value="GEM47728.1"/>
    <property type="molecule type" value="Genomic_DNA"/>
</dbReference>
<keyword evidence="2" id="KW-1185">Reference proteome</keyword>
<comment type="caution">
    <text evidence="1">The sequence shown here is derived from an EMBL/GenBank/DDBJ whole genome shotgun (WGS) entry which is preliminary data.</text>
</comment>
<sequence>MRSEVLHPENYPDEWDDARMHPDAIVRLIEKRHHLLPLSEHGLIRGRILCVGEETDTAMGEGVPASDGLIDNNYLPPWDSWFAYLAGNEPSSGILLAWIPEPLEHKVQAALEVAATQPLIWLDQINQPHQWGGNPMQERLAREAYVVLIERHQE</sequence>